<dbReference type="SMART" id="SM00297">
    <property type="entry name" value="BROMO"/>
    <property type="match status" value="1"/>
</dbReference>
<dbReference type="AlphaFoldDB" id="A0A8H3LI62"/>
<comment type="caution">
    <text evidence="4">The sequence shown here is derived from an EMBL/GenBank/DDBJ whole genome shotgun (WGS) entry which is preliminary data.</text>
</comment>
<reference evidence="4" key="1">
    <citation type="submission" date="2019-10" db="EMBL/GenBank/DDBJ databases">
        <title>Conservation and host-specific expression of non-tandemly repeated heterogenous ribosome RNA gene in arbuscular mycorrhizal fungi.</title>
        <authorList>
            <person name="Maeda T."/>
            <person name="Kobayashi Y."/>
            <person name="Nakagawa T."/>
            <person name="Ezawa T."/>
            <person name="Yamaguchi K."/>
            <person name="Bino T."/>
            <person name="Nishimoto Y."/>
            <person name="Shigenobu S."/>
            <person name="Kawaguchi M."/>
        </authorList>
    </citation>
    <scope>NUCLEOTIDE SEQUENCE</scope>
    <source>
        <strain evidence="4">HR1</strain>
    </source>
</reference>
<keyword evidence="1 2" id="KW-0103">Bromodomain</keyword>
<feature type="domain" description="Bromo" evidence="3">
    <location>
        <begin position="225"/>
        <end position="273"/>
    </location>
</feature>
<sequence>MSTTTSENTTTSESYIGDEALVTYIKESKTWSYLRFLDLNQDIIISSLASLVNSSLTLVKWKSFNMIWYKRFLNAAKELLEPNTFVEIKKKIDAEYSRYQKLLQTFWKKVIKEYEKKDLEEIQEVYTKEDKESLIPTDTTITSFPKEAQDIQTIKEYEKENLVPIVTSVTKETADTTVISFSKETQVTDFSIKLIDFCCNILHELENTSDAHLFFKYVEKNVTDKIVKYPMDLFTINSKLKNNEYTRLEEFEEDIRLIFCNCYTYNDVESEIYCLGKVLESVFNKKWNENLIFQGKQTRKLKRVRDSNDVDTDSLYTDNSFKKQIQILEQNKDKLVYRQFINDGLLAASAYENLVTGNIIPFIKILKTFLLTRSQISLSSADEPVLQAIVESLLPLKYRIPELSLIMDVGLMKNQKNKFGSNDLENLDRILEKEDEESLLKRVYTYWSKEHQETKQITLGEILNNGINQLRSYMDVISKGKPVDYYSSGVFDKRIKITKSNPNKLKGFVVLVVGFRRIIWRPVEEYENGQHYNPSNNYASSWTGNDSTTIIPLEFLN</sequence>
<evidence type="ECO:0000313" key="4">
    <source>
        <dbReference type="EMBL" id="GES86160.1"/>
    </source>
</evidence>
<protein>
    <submittedName>
        <fullName evidence="4">Bromodomain-containing protein</fullName>
    </submittedName>
</protein>
<evidence type="ECO:0000256" key="1">
    <source>
        <dbReference type="ARBA" id="ARBA00023117"/>
    </source>
</evidence>
<dbReference type="EMBL" id="BLAL01000160">
    <property type="protein sequence ID" value="GES86160.1"/>
    <property type="molecule type" value="Genomic_DNA"/>
</dbReference>
<dbReference type="SUPFAM" id="SSF47370">
    <property type="entry name" value="Bromodomain"/>
    <property type="match status" value="1"/>
</dbReference>
<dbReference type="GO" id="GO:0006325">
    <property type="term" value="P:chromatin organization"/>
    <property type="evidence" value="ECO:0007669"/>
    <property type="project" value="UniProtKB-ARBA"/>
</dbReference>
<evidence type="ECO:0000256" key="2">
    <source>
        <dbReference type="PROSITE-ProRule" id="PRU00035"/>
    </source>
</evidence>
<dbReference type="InterPro" id="IPR036427">
    <property type="entry name" value="Bromodomain-like_sf"/>
</dbReference>
<dbReference type="PRINTS" id="PR00503">
    <property type="entry name" value="BROMODOMAIN"/>
</dbReference>
<accession>A0A8H3LI62</accession>
<organism evidence="4 5">
    <name type="scientific">Rhizophagus clarus</name>
    <dbReference type="NCBI Taxonomy" id="94130"/>
    <lineage>
        <taxon>Eukaryota</taxon>
        <taxon>Fungi</taxon>
        <taxon>Fungi incertae sedis</taxon>
        <taxon>Mucoromycota</taxon>
        <taxon>Glomeromycotina</taxon>
        <taxon>Glomeromycetes</taxon>
        <taxon>Glomerales</taxon>
        <taxon>Glomeraceae</taxon>
        <taxon>Rhizophagus</taxon>
    </lineage>
</organism>
<evidence type="ECO:0000313" key="5">
    <source>
        <dbReference type="Proteomes" id="UP000615446"/>
    </source>
</evidence>
<dbReference type="PANTHER" id="PTHR45926">
    <property type="entry name" value="OSJNBA0053K19.4 PROTEIN"/>
    <property type="match status" value="1"/>
</dbReference>
<dbReference type="Gene3D" id="1.20.920.10">
    <property type="entry name" value="Bromodomain-like"/>
    <property type="match status" value="1"/>
</dbReference>
<evidence type="ECO:0000259" key="3">
    <source>
        <dbReference type="PROSITE" id="PS50014"/>
    </source>
</evidence>
<dbReference type="Pfam" id="PF00439">
    <property type="entry name" value="Bromodomain"/>
    <property type="match status" value="1"/>
</dbReference>
<dbReference type="OrthoDB" id="21449at2759"/>
<dbReference type="Proteomes" id="UP000615446">
    <property type="component" value="Unassembled WGS sequence"/>
</dbReference>
<name>A0A8H3LI62_9GLOM</name>
<dbReference type="PROSITE" id="PS50014">
    <property type="entry name" value="BROMODOMAIN_2"/>
    <property type="match status" value="1"/>
</dbReference>
<gene>
    <name evidence="4" type="ORF">RCL2_001322700</name>
</gene>
<proteinExistence type="predicted"/>
<dbReference type="InterPro" id="IPR001487">
    <property type="entry name" value="Bromodomain"/>
</dbReference>